<evidence type="ECO:0000313" key="2">
    <source>
        <dbReference type="Proteomes" id="UP001362999"/>
    </source>
</evidence>
<evidence type="ECO:0000313" key="1">
    <source>
        <dbReference type="EMBL" id="KAK7006734.1"/>
    </source>
</evidence>
<proteinExistence type="predicted"/>
<feature type="non-terminal residue" evidence="1">
    <location>
        <position position="1"/>
    </location>
</feature>
<accession>A0AAW0ADK8</accession>
<sequence length="572" mass="63242">VAELTRAIFEELREHDHLQRADQAEAGASKVAPGACLICLSRLALVCRQFLEPALDLLWEKQSGLEHLLKCLPTHTWISSHKFEVIIQSPVNQRARDRLFFYAKRVRILISTRGGVLHESVLETLSIWGRQGVLLPNVHKVLCETGSPFFPFIPSLVGRTVTKLHIRSPSGPVRRLMALPSIAAQCPDLSILRIGVVPNDANEWISGFILSLPRLRSLYIAAWRNMTETIFRRLLDLKSLQTLQINSMASPTVPQLDHNPMKDGPEEFTALRYLSFSAPTTDVALRFVGLVPMAPLETLSIQTVQTSRQANIKMLCLRIAIGQTLAQLTSISLSFGELPPNAVKKITGNAIQPLLALNHLRLVDLSFPFDPALDDRFFEGLGQSWPSLQSLSIGGTDPLDTESASYACIMCLLPLSRCCPDLRYIKISLDASAAPLNSNARLPRTIQTVLKTWDVSHSPIASAHEVAAFISSILYSFAQFVCHASQAPKFTKIFVPVTGHLGFLRIPKISHKFCQKAPKSQKILPVRPWSCRALILASAVCAVSKKGRLDVIECSRHSSGQENSAFCAPSHR</sequence>
<protein>
    <submittedName>
        <fullName evidence="1">Uncharacterized protein</fullName>
    </submittedName>
</protein>
<reference evidence="1 2" key="1">
    <citation type="journal article" date="2024" name="J Genomics">
        <title>Draft genome sequencing and assembly of Favolaschia claudopus CIRM-BRFM 2984 isolated from oak limbs.</title>
        <authorList>
            <person name="Navarro D."/>
            <person name="Drula E."/>
            <person name="Chaduli D."/>
            <person name="Cazenave R."/>
            <person name="Ahrendt S."/>
            <person name="Wang J."/>
            <person name="Lipzen A."/>
            <person name="Daum C."/>
            <person name="Barry K."/>
            <person name="Grigoriev I.V."/>
            <person name="Favel A."/>
            <person name="Rosso M.N."/>
            <person name="Martin F."/>
        </authorList>
    </citation>
    <scope>NUCLEOTIDE SEQUENCE [LARGE SCALE GENOMIC DNA]</scope>
    <source>
        <strain evidence="1 2">CIRM-BRFM 2984</strain>
    </source>
</reference>
<dbReference type="Gene3D" id="3.80.10.10">
    <property type="entry name" value="Ribonuclease Inhibitor"/>
    <property type="match status" value="1"/>
</dbReference>
<keyword evidence="2" id="KW-1185">Reference proteome</keyword>
<dbReference type="InterPro" id="IPR032675">
    <property type="entry name" value="LRR_dom_sf"/>
</dbReference>
<dbReference type="EMBL" id="JAWWNJ010000075">
    <property type="protein sequence ID" value="KAK7006734.1"/>
    <property type="molecule type" value="Genomic_DNA"/>
</dbReference>
<dbReference type="Proteomes" id="UP001362999">
    <property type="component" value="Unassembled WGS sequence"/>
</dbReference>
<organism evidence="1 2">
    <name type="scientific">Favolaschia claudopus</name>
    <dbReference type="NCBI Taxonomy" id="2862362"/>
    <lineage>
        <taxon>Eukaryota</taxon>
        <taxon>Fungi</taxon>
        <taxon>Dikarya</taxon>
        <taxon>Basidiomycota</taxon>
        <taxon>Agaricomycotina</taxon>
        <taxon>Agaricomycetes</taxon>
        <taxon>Agaricomycetidae</taxon>
        <taxon>Agaricales</taxon>
        <taxon>Marasmiineae</taxon>
        <taxon>Mycenaceae</taxon>
        <taxon>Favolaschia</taxon>
    </lineage>
</organism>
<comment type="caution">
    <text evidence="1">The sequence shown here is derived from an EMBL/GenBank/DDBJ whole genome shotgun (WGS) entry which is preliminary data.</text>
</comment>
<dbReference type="AlphaFoldDB" id="A0AAW0ADK8"/>
<gene>
    <name evidence="1" type="ORF">R3P38DRAFT_2555406</name>
</gene>
<dbReference type="SUPFAM" id="SSF52047">
    <property type="entry name" value="RNI-like"/>
    <property type="match status" value="1"/>
</dbReference>
<name>A0AAW0ADK8_9AGAR</name>